<evidence type="ECO:0000313" key="2">
    <source>
        <dbReference type="EMBL" id="KIA78732.1"/>
    </source>
</evidence>
<evidence type="ECO:0008006" key="4">
    <source>
        <dbReference type="Google" id="ProtNLM"/>
    </source>
</evidence>
<accession>A0A0C1ECA8</accession>
<feature type="chain" id="PRO_5002130722" description="Membrane protein insertion efficiency factor" evidence="1">
    <location>
        <begin position="20"/>
        <end position="126"/>
    </location>
</feature>
<sequence length="126" mass="14223">MTRLFALLLGLVISSFLHANPWGKDADLARKQIIRPPSVACKTPLLGYVGEKVIQFHQEVISPADGPRSNFIPSSSQYMQQAMRKYGFFQGFAMGCDRLMRENDDEWVYPTTKNSAGNVMKWDPVP</sequence>
<dbReference type="Pfam" id="PF01809">
    <property type="entry name" value="YidD"/>
    <property type="match status" value="1"/>
</dbReference>
<protein>
    <recommendedName>
        <fullName evidence="4">Membrane protein insertion efficiency factor</fullName>
    </recommendedName>
</protein>
<evidence type="ECO:0000313" key="3">
    <source>
        <dbReference type="Proteomes" id="UP000031307"/>
    </source>
</evidence>
<dbReference type="InterPro" id="IPR002696">
    <property type="entry name" value="Membr_insert_effic_factor_YidD"/>
</dbReference>
<dbReference type="PATRIC" id="fig|83552.4.peg.36"/>
<dbReference type="RefSeq" id="WP_006341200.1">
    <property type="nucleotide sequence ID" value="NZ_BAWW01000066.1"/>
</dbReference>
<gene>
    <name evidence="2" type="ORF">DB43_DL00020</name>
</gene>
<dbReference type="AlphaFoldDB" id="A0A0C1ECA8"/>
<dbReference type="EMBL" id="JSAM01000006">
    <property type="protein sequence ID" value="KIA78732.1"/>
    <property type="molecule type" value="Genomic_DNA"/>
</dbReference>
<feature type="signal peptide" evidence="1">
    <location>
        <begin position="1"/>
        <end position="19"/>
    </location>
</feature>
<comment type="caution">
    <text evidence="2">The sequence shown here is derived from an EMBL/GenBank/DDBJ whole genome shotgun (WGS) entry which is preliminary data.</text>
</comment>
<name>A0A0C1ECA8_9BACT</name>
<organism evidence="2 3">
    <name type="scientific">Parachlamydia acanthamoebae</name>
    <dbReference type="NCBI Taxonomy" id="83552"/>
    <lineage>
        <taxon>Bacteria</taxon>
        <taxon>Pseudomonadati</taxon>
        <taxon>Chlamydiota</taxon>
        <taxon>Chlamydiia</taxon>
        <taxon>Parachlamydiales</taxon>
        <taxon>Parachlamydiaceae</taxon>
        <taxon>Parachlamydia</taxon>
    </lineage>
</organism>
<reference evidence="2 3" key="1">
    <citation type="journal article" date="2014" name="Mol. Biol. Evol.">
        <title>Massive expansion of Ubiquitination-related gene families within the Chlamydiae.</title>
        <authorList>
            <person name="Domman D."/>
            <person name="Collingro A."/>
            <person name="Lagkouvardos I."/>
            <person name="Gehre L."/>
            <person name="Weinmaier T."/>
            <person name="Rattei T."/>
            <person name="Subtil A."/>
            <person name="Horn M."/>
        </authorList>
    </citation>
    <scope>NUCLEOTIDE SEQUENCE [LARGE SCALE GENOMIC DNA]</scope>
    <source>
        <strain evidence="2 3">OEW1</strain>
    </source>
</reference>
<dbReference type="Proteomes" id="UP000031307">
    <property type="component" value="Unassembled WGS sequence"/>
</dbReference>
<dbReference type="SMART" id="SM01234">
    <property type="entry name" value="Haemolytic"/>
    <property type="match status" value="1"/>
</dbReference>
<keyword evidence="1" id="KW-0732">Signal</keyword>
<dbReference type="NCBIfam" id="TIGR00278">
    <property type="entry name" value="membrane protein insertion efficiency factor YidD"/>
    <property type="match status" value="1"/>
</dbReference>
<evidence type="ECO:0000256" key="1">
    <source>
        <dbReference type="SAM" id="SignalP"/>
    </source>
</evidence>
<proteinExistence type="predicted"/>
<dbReference type="OMA" id="MGCDRLM"/>